<protein>
    <recommendedName>
        <fullName evidence="9">Glucanase</fullName>
        <ecNumber evidence="9">3.2.1.-</ecNumber>
    </recommendedName>
</protein>
<evidence type="ECO:0000256" key="7">
    <source>
        <dbReference type="ARBA" id="ARBA00023326"/>
    </source>
</evidence>
<evidence type="ECO:0000256" key="5">
    <source>
        <dbReference type="ARBA" id="ARBA00023277"/>
    </source>
</evidence>
<dbReference type="Proteomes" id="UP001529338">
    <property type="component" value="Unassembled WGS sequence"/>
</dbReference>
<feature type="domain" description="CBM2" evidence="10">
    <location>
        <begin position="401"/>
        <end position="508"/>
    </location>
</feature>
<evidence type="ECO:0000256" key="8">
    <source>
        <dbReference type="PROSITE-ProRule" id="PRU10056"/>
    </source>
</evidence>
<dbReference type="Pfam" id="PF01341">
    <property type="entry name" value="Glyco_hydro_6"/>
    <property type="match status" value="1"/>
</dbReference>
<dbReference type="InterPro" id="IPR001919">
    <property type="entry name" value="CBD2"/>
</dbReference>
<evidence type="ECO:0000259" key="10">
    <source>
        <dbReference type="PROSITE" id="PS51173"/>
    </source>
</evidence>
<keyword evidence="3 9" id="KW-0136">Cellulose degradation</keyword>
<evidence type="ECO:0000256" key="1">
    <source>
        <dbReference type="ARBA" id="ARBA00022729"/>
    </source>
</evidence>
<dbReference type="InterPro" id="IPR036434">
    <property type="entry name" value="Beta_cellobiohydrolase_sf"/>
</dbReference>
<keyword evidence="6 9" id="KW-0326">Glycosidase</keyword>
<accession>A0ABT7SDI5</accession>
<dbReference type="PRINTS" id="PR00733">
    <property type="entry name" value="GLHYDRLASE6"/>
</dbReference>
<dbReference type="InterPro" id="IPR016288">
    <property type="entry name" value="Beta_cellobiohydrolase"/>
</dbReference>
<feature type="chain" id="PRO_5045003777" description="Glucanase" evidence="9">
    <location>
        <begin position="23"/>
        <end position="508"/>
    </location>
</feature>
<dbReference type="SMART" id="SM00637">
    <property type="entry name" value="CBD_II"/>
    <property type="match status" value="1"/>
</dbReference>
<dbReference type="PROSITE" id="PS00655">
    <property type="entry name" value="GLYCOSYL_HYDROL_F6_1"/>
    <property type="match status" value="1"/>
</dbReference>
<keyword evidence="2 9" id="KW-0378">Hydrolase</keyword>
<dbReference type="GO" id="GO:0016787">
    <property type="term" value="F:hydrolase activity"/>
    <property type="evidence" value="ECO:0007669"/>
    <property type="project" value="UniProtKB-KW"/>
</dbReference>
<dbReference type="RefSeq" id="WP_289453906.1">
    <property type="nucleotide sequence ID" value="NZ_JAUCGQ010000001.1"/>
</dbReference>
<dbReference type="Gene3D" id="2.60.40.290">
    <property type="match status" value="1"/>
</dbReference>
<dbReference type="EMBL" id="JAUCGQ010000001">
    <property type="protein sequence ID" value="MDM7854245.1"/>
    <property type="molecule type" value="Genomic_DNA"/>
</dbReference>
<dbReference type="PANTHER" id="PTHR34876:SF4">
    <property type="entry name" value="1,4-BETA-D-GLUCAN CELLOBIOHYDROLASE C-RELATED"/>
    <property type="match status" value="1"/>
</dbReference>
<dbReference type="SUPFAM" id="SSF51989">
    <property type="entry name" value="Glycosyl hydrolases family 6, cellulases"/>
    <property type="match status" value="1"/>
</dbReference>
<evidence type="ECO:0000313" key="11">
    <source>
        <dbReference type="EMBL" id="MDM7854245.1"/>
    </source>
</evidence>
<name>A0ABT7SDI5_9CELL</name>
<feature type="signal peptide" evidence="9">
    <location>
        <begin position="1"/>
        <end position="22"/>
    </location>
</feature>
<dbReference type="PANTHER" id="PTHR34876">
    <property type="match status" value="1"/>
</dbReference>
<proteinExistence type="inferred from homology"/>
<evidence type="ECO:0000313" key="12">
    <source>
        <dbReference type="Proteomes" id="UP001529338"/>
    </source>
</evidence>
<sequence length="508" mass="53256">MAPAAALATVVGSFLLATPASATSHEPAPDRLFVNVAGTAGSAAAKLTGQARSDALTIAGQAYGTWITTGDASKAAANAKAVVKAARKDHSVPLLVLYNIPFRDCAQYSAGGATSTAEYEAWIDAIAKAIGNEKAIVALEPDSLGIIPFNTDINGNAEWCKPSDADPATAVSDRYEQLTHAVKALKAHKNTKVYLDGTHSGWLGVGDITDRLMKADVAEADGFFLNASNYESQFRITEYSRWISQCLDLSTRVSWWQPAWCASQYYPATASDESTWHLTDEKYAADYASAGIAPDPSVMKKSIIDTSRNGQGSWTPPAGNGWPDPQVWCNPPDRGLGVLPTLSTGDSLIDGFVWIKVPGESDGQCDRGTGSAVDPARGVADPAAGAWFADMARELVANAAQPIPAPTCTVKASTTQLRGAFVSAITVKNTGATAVPAWRLQYALDGTQRITGLRGGAAITQHGQYVTARGVGRDTTIRPGHSVTFGYVGVGTAPTTALYLLDGKACAA</sequence>
<dbReference type="InterPro" id="IPR001524">
    <property type="entry name" value="Glyco_hydro_6_CS"/>
</dbReference>
<organism evidence="11 12">
    <name type="scientific">Cellulomonas alba</name>
    <dbReference type="NCBI Taxonomy" id="3053467"/>
    <lineage>
        <taxon>Bacteria</taxon>
        <taxon>Bacillati</taxon>
        <taxon>Actinomycetota</taxon>
        <taxon>Actinomycetes</taxon>
        <taxon>Micrococcales</taxon>
        <taxon>Cellulomonadaceae</taxon>
        <taxon>Cellulomonas</taxon>
    </lineage>
</organism>
<dbReference type="Pfam" id="PF00553">
    <property type="entry name" value="CBM_2"/>
    <property type="match status" value="1"/>
</dbReference>
<feature type="active site" evidence="8">
    <location>
        <position position="104"/>
    </location>
</feature>
<keyword evidence="1 9" id="KW-0732">Signal</keyword>
<gene>
    <name evidence="11" type="ORF">QRT04_04810</name>
</gene>
<dbReference type="EC" id="3.2.1.-" evidence="9"/>
<evidence type="ECO:0000256" key="9">
    <source>
        <dbReference type="RuleBase" id="RU361186"/>
    </source>
</evidence>
<keyword evidence="7 9" id="KW-0624">Polysaccharide degradation</keyword>
<evidence type="ECO:0000256" key="6">
    <source>
        <dbReference type="ARBA" id="ARBA00023295"/>
    </source>
</evidence>
<comment type="similarity">
    <text evidence="9">Belongs to the glycosyl hydrolase family 6.</text>
</comment>
<keyword evidence="12" id="KW-1185">Reference proteome</keyword>
<keyword evidence="4" id="KW-1015">Disulfide bond</keyword>
<dbReference type="PROSITE" id="PS51173">
    <property type="entry name" value="CBM2"/>
    <property type="match status" value="1"/>
</dbReference>
<comment type="caution">
    <text evidence="11">The sequence shown here is derived from an EMBL/GenBank/DDBJ whole genome shotgun (WGS) entry which is preliminary data.</text>
</comment>
<keyword evidence="5 9" id="KW-0119">Carbohydrate metabolism</keyword>
<dbReference type="SUPFAM" id="SSF49384">
    <property type="entry name" value="Carbohydrate-binding domain"/>
    <property type="match status" value="1"/>
</dbReference>
<dbReference type="Gene3D" id="3.20.20.40">
    <property type="entry name" value="1, 4-beta cellobiohydrolase"/>
    <property type="match status" value="1"/>
</dbReference>
<dbReference type="InterPro" id="IPR008965">
    <property type="entry name" value="CBM2/CBM3_carb-bd_dom_sf"/>
</dbReference>
<evidence type="ECO:0000256" key="2">
    <source>
        <dbReference type="ARBA" id="ARBA00022801"/>
    </source>
</evidence>
<reference evidence="11 12" key="1">
    <citation type="submission" date="2023-06" db="EMBL/GenBank/DDBJ databases">
        <title>Cellulomonas sp. MW4 Whole genome sequence.</title>
        <authorList>
            <person name="Park S."/>
        </authorList>
    </citation>
    <scope>NUCLEOTIDE SEQUENCE [LARGE SCALE GENOMIC DNA]</scope>
    <source>
        <strain evidence="11 12">MW4</strain>
    </source>
</reference>
<evidence type="ECO:0000256" key="4">
    <source>
        <dbReference type="ARBA" id="ARBA00023157"/>
    </source>
</evidence>
<evidence type="ECO:0000256" key="3">
    <source>
        <dbReference type="ARBA" id="ARBA00023001"/>
    </source>
</evidence>
<dbReference type="InterPro" id="IPR012291">
    <property type="entry name" value="CBM2_carb-bd_dom_sf"/>
</dbReference>